<gene>
    <name evidence="2" type="ORF">LAESUDRAFT_372533</name>
</gene>
<feature type="region of interest" description="Disordered" evidence="1">
    <location>
        <begin position="19"/>
        <end position="42"/>
    </location>
</feature>
<evidence type="ECO:0000256" key="1">
    <source>
        <dbReference type="SAM" id="MobiDB-lite"/>
    </source>
</evidence>
<reference evidence="2 3" key="1">
    <citation type="journal article" date="2016" name="Mol. Biol. Evol.">
        <title>Comparative Genomics of Early-Diverging Mushroom-Forming Fungi Provides Insights into the Origins of Lignocellulose Decay Capabilities.</title>
        <authorList>
            <person name="Nagy L.G."/>
            <person name="Riley R."/>
            <person name="Tritt A."/>
            <person name="Adam C."/>
            <person name="Daum C."/>
            <person name="Floudas D."/>
            <person name="Sun H."/>
            <person name="Yadav J.S."/>
            <person name="Pangilinan J."/>
            <person name="Larsson K.H."/>
            <person name="Matsuura K."/>
            <person name="Barry K."/>
            <person name="Labutti K."/>
            <person name="Kuo R."/>
            <person name="Ohm R.A."/>
            <person name="Bhattacharya S.S."/>
            <person name="Shirouzu T."/>
            <person name="Yoshinaga Y."/>
            <person name="Martin F.M."/>
            <person name="Grigoriev I.V."/>
            <person name="Hibbett D.S."/>
        </authorList>
    </citation>
    <scope>NUCLEOTIDE SEQUENCE [LARGE SCALE GENOMIC DNA]</scope>
    <source>
        <strain evidence="2 3">93-53</strain>
    </source>
</reference>
<protein>
    <submittedName>
        <fullName evidence="2">Uncharacterized protein</fullName>
    </submittedName>
</protein>
<proteinExistence type="predicted"/>
<keyword evidence="3" id="KW-1185">Reference proteome</keyword>
<feature type="compositionally biased region" description="Basic residues" evidence="1">
    <location>
        <begin position="149"/>
        <end position="158"/>
    </location>
</feature>
<accession>A0A165CRG5</accession>
<sequence>MSSRRVFLSVPECQTPFRNQGSRGASCGTVPSPMSESHGAADGSMQKSTKFLRGAGGHCVDRRMRWWPPQWAGQAVRGGHARDGRERLVAQGLVRGAPFDPHSAAKSSSPTISDFISWRLADQSGASSARGSAHPIHATVEACVSGRSPRARRPHRMPSPRLPSDS</sequence>
<dbReference type="RefSeq" id="XP_040761035.1">
    <property type="nucleotide sequence ID" value="XM_040902216.1"/>
</dbReference>
<organism evidence="2 3">
    <name type="scientific">Laetiporus sulphureus 93-53</name>
    <dbReference type="NCBI Taxonomy" id="1314785"/>
    <lineage>
        <taxon>Eukaryota</taxon>
        <taxon>Fungi</taxon>
        <taxon>Dikarya</taxon>
        <taxon>Basidiomycota</taxon>
        <taxon>Agaricomycotina</taxon>
        <taxon>Agaricomycetes</taxon>
        <taxon>Polyporales</taxon>
        <taxon>Laetiporus</taxon>
    </lineage>
</organism>
<dbReference type="GeneID" id="63819247"/>
<name>A0A165CRG5_9APHY</name>
<dbReference type="AlphaFoldDB" id="A0A165CRG5"/>
<dbReference type="Proteomes" id="UP000076871">
    <property type="component" value="Unassembled WGS sequence"/>
</dbReference>
<dbReference type="InParanoid" id="A0A165CRG5"/>
<evidence type="ECO:0000313" key="2">
    <source>
        <dbReference type="EMBL" id="KZT03295.1"/>
    </source>
</evidence>
<feature type="region of interest" description="Disordered" evidence="1">
    <location>
        <begin position="123"/>
        <end position="166"/>
    </location>
</feature>
<dbReference type="EMBL" id="KV427645">
    <property type="protein sequence ID" value="KZT03295.1"/>
    <property type="molecule type" value="Genomic_DNA"/>
</dbReference>
<evidence type="ECO:0000313" key="3">
    <source>
        <dbReference type="Proteomes" id="UP000076871"/>
    </source>
</evidence>